<accession>X1KXF4</accession>
<feature type="region of interest" description="Disordered" evidence="1">
    <location>
        <begin position="17"/>
        <end position="42"/>
    </location>
</feature>
<dbReference type="AlphaFoldDB" id="X1KXF4"/>
<evidence type="ECO:0000313" key="2">
    <source>
        <dbReference type="EMBL" id="GAH94854.1"/>
    </source>
</evidence>
<evidence type="ECO:0000256" key="1">
    <source>
        <dbReference type="SAM" id="MobiDB-lite"/>
    </source>
</evidence>
<name>X1KXF4_9ZZZZ</name>
<protein>
    <submittedName>
        <fullName evidence="2">Uncharacterized protein</fullName>
    </submittedName>
</protein>
<proteinExistence type="predicted"/>
<gene>
    <name evidence="2" type="ORF">S06H3_03923</name>
</gene>
<reference evidence="2" key="1">
    <citation type="journal article" date="2014" name="Front. Microbiol.">
        <title>High frequency of phylogenetically diverse reductive dehalogenase-homologous genes in deep subseafloor sedimentary metagenomes.</title>
        <authorList>
            <person name="Kawai M."/>
            <person name="Futagami T."/>
            <person name="Toyoda A."/>
            <person name="Takaki Y."/>
            <person name="Nishi S."/>
            <person name="Hori S."/>
            <person name="Arai W."/>
            <person name="Tsubouchi T."/>
            <person name="Morono Y."/>
            <person name="Uchiyama I."/>
            <person name="Ito T."/>
            <person name="Fujiyama A."/>
            <person name="Inagaki F."/>
            <person name="Takami H."/>
        </authorList>
    </citation>
    <scope>NUCLEOTIDE SEQUENCE</scope>
    <source>
        <strain evidence="2">Expedition CK06-06</strain>
    </source>
</reference>
<sequence length="104" mass="10821">MADNSGNAVVITDSLGNSASTAKGGIPGSGSGNNSNSSAYTEARQLGETRVASFDFVPGTVCHTLYPKAETAPIPFAYKDENVSLADAVRTWLNSLKEAKRLSP</sequence>
<organism evidence="2">
    <name type="scientific">marine sediment metagenome</name>
    <dbReference type="NCBI Taxonomy" id="412755"/>
    <lineage>
        <taxon>unclassified sequences</taxon>
        <taxon>metagenomes</taxon>
        <taxon>ecological metagenomes</taxon>
    </lineage>
</organism>
<dbReference type="EMBL" id="BARV01001329">
    <property type="protein sequence ID" value="GAH94854.1"/>
    <property type="molecule type" value="Genomic_DNA"/>
</dbReference>
<comment type="caution">
    <text evidence="2">The sequence shown here is derived from an EMBL/GenBank/DDBJ whole genome shotgun (WGS) entry which is preliminary data.</text>
</comment>
<feature type="non-terminal residue" evidence="2">
    <location>
        <position position="104"/>
    </location>
</feature>